<comment type="caution">
    <text evidence="1">The sequence shown here is derived from an EMBL/GenBank/DDBJ whole genome shotgun (WGS) entry which is preliminary data.</text>
</comment>
<sequence length="60" mass="6729">MDYHERKALRRQHFEQNVKGWKLVKCSACNGSGYYDNDGSPPCSACNGRGKVATRPQGVR</sequence>
<dbReference type="EMBL" id="VSTH01000051">
    <property type="protein sequence ID" value="TYO65477.1"/>
    <property type="molecule type" value="Genomic_DNA"/>
</dbReference>
<dbReference type="AlphaFoldDB" id="A0A5S4YPW6"/>
<dbReference type="Proteomes" id="UP000324797">
    <property type="component" value="Unassembled WGS sequence"/>
</dbReference>
<proteinExistence type="predicted"/>
<dbReference type="InterPro" id="IPR036410">
    <property type="entry name" value="HSP_DnaJ_Cys-rich_dom_sf"/>
</dbReference>
<dbReference type="RefSeq" id="WP_148740411.1">
    <property type="nucleotide sequence ID" value="NZ_VSTH01000051.1"/>
</dbReference>
<evidence type="ECO:0000313" key="2">
    <source>
        <dbReference type="Proteomes" id="UP000324797"/>
    </source>
</evidence>
<gene>
    <name evidence="1" type="ORF">FXV83_16205</name>
</gene>
<reference evidence="1 2" key="1">
    <citation type="submission" date="2019-08" db="EMBL/GenBank/DDBJ databases">
        <title>Bradyrhizobium hipponensis sp. nov., a rhizobium isolated from a Lupinus angustifolius root nodule in Tunisia.</title>
        <authorList>
            <person name="Off K."/>
            <person name="Rejili M."/>
            <person name="Mars M."/>
            <person name="Brachmann A."/>
            <person name="Marin M."/>
        </authorList>
    </citation>
    <scope>NUCLEOTIDE SEQUENCE [LARGE SCALE GENOMIC DNA]</scope>
    <source>
        <strain evidence="2">aSej3</strain>
    </source>
</reference>
<protein>
    <recommendedName>
        <fullName evidence="3">Chaperone protein DnaJ</fullName>
    </recommendedName>
</protein>
<name>A0A5S4YPW6_9BRAD</name>
<organism evidence="1 2">
    <name type="scientific">Bradyrhizobium hipponense</name>
    <dbReference type="NCBI Taxonomy" id="2605638"/>
    <lineage>
        <taxon>Bacteria</taxon>
        <taxon>Pseudomonadati</taxon>
        <taxon>Pseudomonadota</taxon>
        <taxon>Alphaproteobacteria</taxon>
        <taxon>Hyphomicrobiales</taxon>
        <taxon>Nitrobacteraceae</taxon>
        <taxon>Bradyrhizobium</taxon>
    </lineage>
</organism>
<keyword evidence="2" id="KW-1185">Reference proteome</keyword>
<evidence type="ECO:0008006" key="3">
    <source>
        <dbReference type="Google" id="ProtNLM"/>
    </source>
</evidence>
<accession>A0A5S4YPW6</accession>
<dbReference type="SUPFAM" id="SSF57938">
    <property type="entry name" value="DnaJ/Hsp40 cysteine-rich domain"/>
    <property type="match status" value="1"/>
</dbReference>
<evidence type="ECO:0000313" key="1">
    <source>
        <dbReference type="EMBL" id="TYO65477.1"/>
    </source>
</evidence>
<dbReference type="Gene3D" id="6.20.20.10">
    <property type="match status" value="1"/>
</dbReference>